<gene>
    <name evidence="1" type="ORF">FSW04_09480</name>
</gene>
<keyword evidence="2" id="KW-1185">Reference proteome</keyword>
<dbReference type="AlphaFoldDB" id="A0A5B8U4I7"/>
<dbReference type="RefSeq" id="WP_146918621.1">
    <property type="nucleotide sequence ID" value="NZ_CP042430.1"/>
</dbReference>
<dbReference type="KEGG" id="bsol:FSW04_09480"/>
<accession>A0A5B8U4I7</accession>
<sequence length="67" mass="6628">MAKPSATIAGGVAPRALGTDDAVEVADNSAGLMGAILNTKPGMGRPDGSGVRRYVMSMDGVLPARAG</sequence>
<dbReference type="EMBL" id="CP042430">
    <property type="protein sequence ID" value="QEC47778.1"/>
    <property type="molecule type" value="Genomic_DNA"/>
</dbReference>
<evidence type="ECO:0000313" key="2">
    <source>
        <dbReference type="Proteomes" id="UP000321805"/>
    </source>
</evidence>
<organism evidence="1 2">
    <name type="scientific">Baekduia soli</name>
    <dbReference type="NCBI Taxonomy" id="496014"/>
    <lineage>
        <taxon>Bacteria</taxon>
        <taxon>Bacillati</taxon>
        <taxon>Actinomycetota</taxon>
        <taxon>Thermoleophilia</taxon>
        <taxon>Solirubrobacterales</taxon>
        <taxon>Baekduiaceae</taxon>
        <taxon>Baekduia</taxon>
    </lineage>
</organism>
<reference evidence="1 2" key="1">
    <citation type="journal article" date="2018" name="J. Microbiol.">
        <title>Baekduia soli gen. nov., sp. nov., a novel bacterium isolated from the soil of Baekdu Mountain and proposal of a novel family name, Baekduiaceae fam. nov.</title>
        <authorList>
            <person name="An D.S."/>
            <person name="Siddiqi M.Z."/>
            <person name="Kim K.H."/>
            <person name="Yu H.S."/>
            <person name="Im W.T."/>
        </authorList>
    </citation>
    <scope>NUCLEOTIDE SEQUENCE [LARGE SCALE GENOMIC DNA]</scope>
    <source>
        <strain evidence="1 2">BR7-21</strain>
    </source>
</reference>
<proteinExistence type="predicted"/>
<dbReference type="Proteomes" id="UP000321805">
    <property type="component" value="Chromosome"/>
</dbReference>
<evidence type="ECO:0000313" key="1">
    <source>
        <dbReference type="EMBL" id="QEC47778.1"/>
    </source>
</evidence>
<protein>
    <submittedName>
        <fullName evidence="1">Uncharacterized protein</fullName>
    </submittedName>
</protein>
<name>A0A5B8U4I7_9ACTN</name>